<feature type="region of interest" description="Disordered" evidence="1">
    <location>
        <begin position="531"/>
        <end position="611"/>
    </location>
</feature>
<keyword evidence="3" id="KW-1185">Reference proteome</keyword>
<feature type="compositionally biased region" description="Acidic residues" evidence="1">
    <location>
        <begin position="536"/>
        <end position="555"/>
    </location>
</feature>
<name>A0A5C3QQ19_9AGAR</name>
<dbReference type="OrthoDB" id="2269034at2759"/>
<dbReference type="InterPro" id="IPR032675">
    <property type="entry name" value="LRR_dom_sf"/>
</dbReference>
<protein>
    <submittedName>
        <fullName evidence="2">Uncharacterized protein</fullName>
    </submittedName>
</protein>
<feature type="compositionally biased region" description="Acidic residues" evidence="1">
    <location>
        <begin position="576"/>
        <end position="585"/>
    </location>
</feature>
<dbReference type="Proteomes" id="UP000305067">
    <property type="component" value="Unassembled WGS sequence"/>
</dbReference>
<organism evidence="2 3">
    <name type="scientific">Pterulicium gracile</name>
    <dbReference type="NCBI Taxonomy" id="1884261"/>
    <lineage>
        <taxon>Eukaryota</taxon>
        <taxon>Fungi</taxon>
        <taxon>Dikarya</taxon>
        <taxon>Basidiomycota</taxon>
        <taxon>Agaricomycotina</taxon>
        <taxon>Agaricomycetes</taxon>
        <taxon>Agaricomycetidae</taxon>
        <taxon>Agaricales</taxon>
        <taxon>Pleurotineae</taxon>
        <taxon>Pterulaceae</taxon>
        <taxon>Pterulicium</taxon>
    </lineage>
</organism>
<dbReference type="AlphaFoldDB" id="A0A5C3QQ19"/>
<evidence type="ECO:0000256" key="1">
    <source>
        <dbReference type="SAM" id="MobiDB-lite"/>
    </source>
</evidence>
<feature type="region of interest" description="Disordered" evidence="1">
    <location>
        <begin position="446"/>
        <end position="471"/>
    </location>
</feature>
<reference evidence="2 3" key="1">
    <citation type="journal article" date="2019" name="Nat. Ecol. Evol.">
        <title>Megaphylogeny resolves global patterns of mushroom evolution.</title>
        <authorList>
            <person name="Varga T."/>
            <person name="Krizsan K."/>
            <person name="Foldi C."/>
            <person name="Dima B."/>
            <person name="Sanchez-Garcia M."/>
            <person name="Sanchez-Ramirez S."/>
            <person name="Szollosi G.J."/>
            <person name="Szarkandi J.G."/>
            <person name="Papp V."/>
            <person name="Albert L."/>
            <person name="Andreopoulos W."/>
            <person name="Angelini C."/>
            <person name="Antonin V."/>
            <person name="Barry K.W."/>
            <person name="Bougher N.L."/>
            <person name="Buchanan P."/>
            <person name="Buyck B."/>
            <person name="Bense V."/>
            <person name="Catcheside P."/>
            <person name="Chovatia M."/>
            <person name="Cooper J."/>
            <person name="Damon W."/>
            <person name="Desjardin D."/>
            <person name="Finy P."/>
            <person name="Geml J."/>
            <person name="Haridas S."/>
            <person name="Hughes K."/>
            <person name="Justo A."/>
            <person name="Karasinski D."/>
            <person name="Kautmanova I."/>
            <person name="Kiss B."/>
            <person name="Kocsube S."/>
            <person name="Kotiranta H."/>
            <person name="LaButti K.M."/>
            <person name="Lechner B.E."/>
            <person name="Liimatainen K."/>
            <person name="Lipzen A."/>
            <person name="Lukacs Z."/>
            <person name="Mihaltcheva S."/>
            <person name="Morgado L.N."/>
            <person name="Niskanen T."/>
            <person name="Noordeloos M.E."/>
            <person name="Ohm R.A."/>
            <person name="Ortiz-Santana B."/>
            <person name="Ovrebo C."/>
            <person name="Racz N."/>
            <person name="Riley R."/>
            <person name="Savchenko A."/>
            <person name="Shiryaev A."/>
            <person name="Soop K."/>
            <person name="Spirin V."/>
            <person name="Szebenyi C."/>
            <person name="Tomsovsky M."/>
            <person name="Tulloss R.E."/>
            <person name="Uehling J."/>
            <person name="Grigoriev I.V."/>
            <person name="Vagvolgyi C."/>
            <person name="Papp T."/>
            <person name="Martin F.M."/>
            <person name="Miettinen O."/>
            <person name="Hibbett D.S."/>
            <person name="Nagy L.G."/>
        </authorList>
    </citation>
    <scope>NUCLEOTIDE SEQUENCE [LARGE SCALE GENOMIC DNA]</scope>
    <source>
        <strain evidence="2 3">CBS 309.79</strain>
    </source>
</reference>
<sequence length="638" mass="71849">MLVYRRWNDIINAYPKLWDTLVVDFNTFFLEPKSTLRWLQHIVAQARGVGLHVFLSNASYELPTPNQSRDQVNTLLRYLFSTSARWETLLFQTSRHPTTDSSYLLGPLRGRLSKLQHLRFATTISLPIASGRRRQGIPRKPISAFEDAPHLRNVEILHMAHVFHWCPLPWKRLIAYASVGSCIEDCIRVLVACPLLENLTDLQCSALNAVANHRLRTSFSLLKVGKVILPKLEQFSVEGQTQDDVFPSFDVSQDSPLGRAGTDYGLYDFLTCSSLKTARFRSQHFPDGSWNNMVLRFNTANLRFLELPNHSWISSDGLDEFLPNVPRLEYLPLGQITNAHLTILTYNGRMTTAPKRYVPLLRFLRFVWDSCLSLDRLSSLLQSRGRQPSSAADSPAVLSHLWLITELYSTPRFNKLRRVKGVLQHTYSTPTHPLLVTVTGDNVLGDTHWDDPNTSTPHSYPNPLPSNGATTTISVPATATTARNPSILWMAWRGKTPPREVFHTRKEESVERDLGSMQSRQVLLGREVGQWVEVVESGDEDEDEDVGEDTDDEREEGLGLSINDPRSGSLLPRSEESEDEGDLDMVDGTGSEAGVDDGDEDSGGKTEVGDAYDVAYGFYRRPKIGLKGLNPRHERRGA</sequence>
<dbReference type="EMBL" id="ML178829">
    <property type="protein sequence ID" value="TFL00434.1"/>
    <property type="molecule type" value="Genomic_DNA"/>
</dbReference>
<evidence type="ECO:0000313" key="3">
    <source>
        <dbReference type="Proteomes" id="UP000305067"/>
    </source>
</evidence>
<proteinExistence type="predicted"/>
<accession>A0A5C3QQ19</accession>
<gene>
    <name evidence="2" type="ORF">BDV98DRAFT_594202</name>
</gene>
<evidence type="ECO:0000313" key="2">
    <source>
        <dbReference type="EMBL" id="TFL00434.1"/>
    </source>
</evidence>
<dbReference type="Gene3D" id="3.80.10.10">
    <property type="entry name" value="Ribonuclease Inhibitor"/>
    <property type="match status" value="1"/>
</dbReference>